<reference evidence="11" key="1">
    <citation type="submission" date="2020-10" db="EMBL/GenBank/DDBJ databases">
        <authorList>
            <person name="Palmer J.M."/>
        </authorList>
    </citation>
    <scope>NUCLEOTIDE SEQUENCE</scope>
    <source>
        <strain evidence="11">UCD 2041</strain>
    </source>
</reference>
<feature type="domain" description="Letm1 RBD" evidence="10">
    <location>
        <begin position="183"/>
        <end position="376"/>
    </location>
</feature>
<protein>
    <recommendedName>
        <fullName evidence="10">Letm1 RBD domain-containing protein</fullName>
    </recommendedName>
</protein>
<evidence type="ECO:0000256" key="8">
    <source>
        <dbReference type="SAM" id="MobiDB-lite"/>
    </source>
</evidence>
<evidence type="ECO:0000256" key="1">
    <source>
        <dbReference type="ARBA" id="ARBA00004434"/>
    </source>
</evidence>
<sequence length="466" mass="53555">MFIRGRRLVSVRLAQPLKGLRVNYPSYVGITHANYPIYSRIQKFTTTNTNFNENKKADGKDIQKKTVKTTKLTKPTDLPTKLTLGQKISKELKHYWHGTKLLGYEIKLSTKLLAKMLSGYELTRREYNQLKTTTSDILRLIPFSVFVIVPFAELLLPITLKFFPNLLPSTYESEADKKKKVKVLSQTRKKASHFIRQTMQESGLQPPKVDDDKKKLFTNFYITLNKGLKPSHEDLIKIARCFKNDQVLDNLSRPQLMAMAKYMGLTPYVSDEILRYQIRSKLVKIIRDDRAIDYEGVGSLTIPELRTACASRGIKISDASPAKLRDDLNIWLDLRLRRKIPSALLILSSTFTYGDHADDLDSYYDALLAVLSSIPDELYNVTKLEMFQDDDKLKLDILKEQDQLIQEENAQNKGIVKNVKDVLKLDEIENEGSESSAKASRNEKAEEKEKEEEKKKKKKESVDVKK</sequence>
<keyword evidence="5 7" id="KW-0496">Mitochondrion</keyword>
<gene>
    <name evidence="11" type="ORF">BRETT_000850</name>
</gene>
<dbReference type="InterPro" id="IPR044202">
    <property type="entry name" value="LETM1/MDM38-like"/>
</dbReference>
<dbReference type="PANTHER" id="PTHR14009">
    <property type="entry name" value="LEUCINE ZIPPER-EF-HAND CONTAINING TRANSMEMBRANE PROTEIN"/>
    <property type="match status" value="1"/>
</dbReference>
<dbReference type="AlphaFoldDB" id="A0A871RF56"/>
<accession>A0A871RF56</accession>
<feature type="region of interest" description="Disordered" evidence="8">
    <location>
        <begin position="429"/>
        <end position="466"/>
    </location>
</feature>
<keyword evidence="2 9" id="KW-0812">Transmembrane</keyword>
<name>A0A871RF56_DEKBR</name>
<feature type="compositionally biased region" description="Basic and acidic residues" evidence="8">
    <location>
        <begin position="440"/>
        <end position="466"/>
    </location>
</feature>
<reference evidence="11" key="2">
    <citation type="journal article" name="BMC Genomics">
        <title>New genome assemblies reveal patterns of domestication and adaptation across Brettanomyces (Dekkera) species.</title>
        <authorList>
            <person name="Roach M.J."/>
            <person name="Borneman A.R."/>
        </authorList>
    </citation>
    <scope>NUCLEOTIDE SEQUENCE</scope>
    <source>
        <strain evidence="11">UCD 2041</strain>
    </source>
</reference>
<dbReference type="InterPro" id="IPR033122">
    <property type="entry name" value="LETM1-like_RBD"/>
</dbReference>
<evidence type="ECO:0000256" key="5">
    <source>
        <dbReference type="ARBA" id="ARBA00023128"/>
    </source>
</evidence>
<dbReference type="KEGG" id="bbrx:BRETT_000850"/>
<evidence type="ECO:0000256" key="3">
    <source>
        <dbReference type="ARBA" id="ARBA00022792"/>
    </source>
</evidence>
<evidence type="ECO:0000256" key="9">
    <source>
        <dbReference type="SAM" id="Phobius"/>
    </source>
</evidence>
<evidence type="ECO:0000256" key="2">
    <source>
        <dbReference type="ARBA" id="ARBA00022692"/>
    </source>
</evidence>
<organism evidence="11 12">
    <name type="scientific">Dekkera bruxellensis</name>
    <name type="common">Brettanomyces custersii</name>
    <dbReference type="NCBI Taxonomy" id="5007"/>
    <lineage>
        <taxon>Eukaryota</taxon>
        <taxon>Fungi</taxon>
        <taxon>Dikarya</taxon>
        <taxon>Ascomycota</taxon>
        <taxon>Saccharomycotina</taxon>
        <taxon>Pichiomycetes</taxon>
        <taxon>Pichiales</taxon>
        <taxon>Pichiaceae</taxon>
        <taxon>Brettanomyces</taxon>
    </lineage>
</organism>
<dbReference type="PROSITE" id="PS51758">
    <property type="entry name" value="LETM1_RBD"/>
    <property type="match status" value="1"/>
</dbReference>
<dbReference type="GeneID" id="64572775"/>
<keyword evidence="4 9" id="KW-1133">Transmembrane helix</keyword>
<dbReference type="Proteomes" id="UP000663131">
    <property type="component" value="Chromosome 8"/>
</dbReference>
<evidence type="ECO:0000256" key="4">
    <source>
        <dbReference type="ARBA" id="ARBA00022989"/>
    </source>
</evidence>
<comment type="subcellular location">
    <subcellularLocation>
        <location evidence="1">Mitochondrion inner membrane</location>
        <topology evidence="1">Single-pass membrane protein</topology>
    </subcellularLocation>
</comment>
<dbReference type="GO" id="GO:0005743">
    <property type="term" value="C:mitochondrial inner membrane"/>
    <property type="evidence" value="ECO:0007669"/>
    <property type="project" value="UniProtKB-SubCell"/>
</dbReference>
<dbReference type="RefSeq" id="XP_041137624.1">
    <property type="nucleotide sequence ID" value="XM_041279410.1"/>
</dbReference>
<dbReference type="GO" id="GO:0030003">
    <property type="term" value="P:intracellular monoatomic cation homeostasis"/>
    <property type="evidence" value="ECO:0007669"/>
    <property type="project" value="TreeGrafter"/>
</dbReference>
<dbReference type="OrthoDB" id="275278at2759"/>
<evidence type="ECO:0000313" key="11">
    <source>
        <dbReference type="EMBL" id="QOU21131.1"/>
    </source>
</evidence>
<evidence type="ECO:0000313" key="12">
    <source>
        <dbReference type="Proteomes" id="UP000663131"/>
    </source>
</evidence>
<evidence type="ECO:0000256" key="6">
    <source>
        <dbReference type="ARBA" id="ARBA00023136"/>
    </source>
</evidence>
<dbReference type="EMBL" id="CP063136">
    <property type="protein sequence ID" value="QOU21131.1"/>
    <property type="molecule type" value="Genomic_DNA"/>
</dbReference>
<dbReference type="Pfam" id="PF07766">
    <property type="entry name" value="LETM1_RBD"/>
    <property type="match status" value="1"/>
</dbReference>
<dbReference type="PANTHER" id="PTHR14009:SF1">
    <property type="entry name" value="MITOCHONDRIAL PROTON_CALCIUM EXCHANGER PROTEIN"/>
    <property type="match status" value="1"/>
</dbReference>
<keyword evidence="3" id="KW-0999">Mitochondrion inner membrane</keyword>
<keyword evidence="6 9" id="KW-0472">Membrane</keyword>
<evidence type="ECO:0000256" key="7">
    <source>
        <dbReference type="PROSITE-ProRule" id="PRU01094"/>
    </source>
</evidence>
<proteinExistence type="predicted"/>
<evidence type="ECO:0000259" key="10">
    <source>
        <dbReference type="PROSITE" id="PS51758"/>
    </source>
</evidence>
<dbReference type="GO" id="GO:0043022">
    <property type="term" value="F:ribosome binding"/>
    <property type="evidence" value="ECO:0007669"/>
    <property type="project" value="InterPro"/>
</dbReference>
<feature type="transmembrane region" description="Helical" evidence="9">
    <location>
        <begin position="140"/>
        <end position="160"/>
    </location>
</feature>